<sequence>MMLLYVWIESVLDPNKLDIDLAFNGKRLSTNSMSFDILTDISSVRDLVIGSIIWKEVAKNYFLNLAKKKKNYFLIDKLNKEQKVPQCLASSLKFVEFKRSVLKYEGETKLLLPYHLIVCSPLLFPQLLDSYNYYYQELHLEDMNQLKCLQSSVEFVDFKRFNGHVAQMKLLRYFLENCAALKKLTLHLDYNSTEDETIKKLLKIPRAASTKCEVVIVKM</sequence>
<comment type="caution">
    <text evidence="2">The sequence shown here is derived from an EMBL/GenBank/DDBJ whole genome shotgun (WGS) entry which is preliminary data.</text>
</comment>
<dbReference type="InterPro" id="IPR006566">
    <property type="entry name" value="FBD"/>
</dbReference>
<dbReference type="EMBL" id="LUHQ01000005">
    <property type="protein sequence ID" value="OAO92145.1"/>
    <property type="molecule type" value="Genomic_DNA"/>
</dbReference>
<evidence type="ECO:0000313" key="3">
    <source>
        <dbReference type="Proteomes" id="UP000078284"/>
    </source>
</evidence>
<evidence type="ECO:0000259" key="1">
    <source>
        <dbReference type="SMART" id="SM00579"/>
    </source>
</evidence>
<dbReference type="Proteomes" id="UP000078284">
    <property type="component" value="Chromosome 5"/>
</dbReference>
<organism evidence="2 3">
    <name type="scientific">Arabidopsis thaliana</name>
    <name type="common">Mouse-ear cress</name>
    <dbReference type="NCBI Taxonomy" id="3702"/>
    <lineage>
        <taxon>Eukaryota</taxon>
        <taxon>Viridiplantae</taxon>
        <taxon>Streptophyta</taxon>
        <taxon>Embryophyta</taxon>
        <taxon>Tracheophyta</taxon>
        <taxon>Spermatophyta</taxon>
        <taxon>Magnoliopsida</taxon>
        <taxon>eudicotyledons</taxon>
        <taxon>Gunneridae</taxon>
        <taxon>Pentapetalae</taxon>
        <taxon>rosids</taxon>
        <taxon>malvids</taxon>
        <taxon>Brassicales</taxon>
        <taxon>Brassicaceae</taxon>
        <taxon>Camelineae</taxon>
        <taxon>Arabidopsis</taxon>
    </lineage>
</organism>
<evidence type="ECO:0000313" key="2">
    <source>
        <dbReference type="EMBL" id="OAO92145.1"/>
    </source>
</evidence>
<dbReference type="ExpressionAtlas" id="A0A178UEN4">
    <property type="expression patterns" value="baseline and differential"/>
</dbReference>
<dbReference type="AlphaFoldDB" id="A0A178UEN4"/>
<protein>
    <recommendedName>
        <fullName evidence="1">FBD domain-containing protein</fullName>
    </recommendedName>
</protein>
<feature type="domain" description="FBD" evidence="1">
    <location>
        <begin position="147"/>
        <end position="217"/>
    </location>
</feature>
<name>A0A178UEN4_ARATH</name>
<dbReference type="Pfam" id="PF08387">
    <property type="entry name" value="FBD"/>
    <property type="match status" value="1"/>
</dbReference>
<accession>A0A178UEN4</accession>
<proteinExistence type="predicted"/>
<dbReference type="PANTHER" id="PTHR31900">
    <property type="entry name" value="F-BOX/RNI SUPERFAMILY PROTEIN-RELATED"/>
    <property type="match status" value="1"/>
</dbReference>
<dbReference type="InterPro" id="IPR050232">
    <property type="entry name" value="FBL13/AtMIF1-like"/>
</dbReference>
<dbReference type="PANTHER" id="PTHR31900:SF25">
    <property type="entry name" value="FBD DOMAIN-CONTAINING PROTEIN"/>
    <property type="match status" value="1"/>
</dbReference>
<dbReference type="SMART" id="SM00579">
    <property type="entry name" value="FBD"/>
    <property type="match status" value="1"/>
</dbReference>
<reference evidence="3" key="1">
    <citation type="journal article" date="2016" name="Proc. Natl. Acad. Sci. U.S.A.">
        <title>Chromosome-level assembly of Arabidopsis thaliana Ler reveals the extent of translocation and inversion polymorphisms.</title>
        <authorList>
            <person name="Zapata L."/>
            <person name="Ding J."/>
            <person name="Willing E.M."/>
            <person name="Hartwig B."/>
            <person name="Bezdan D."/>
            <person name="Jiao W.B."/>
            <person name="Patel V."/>
            <person name="Velikkakam James G."/>
            <person name="Koornneef M."/>
            <person name="Ossowski S."/>
            <person name="Schneeberger K."/>
        </authorList>
    </citation>
    <scope>NUCLEOTIDE SEQUENCE [LARGE SCALE GENOMIC DNA]</scope>
    <source>
        <strain evidence="3">cv. Landsberg erecta</strain>
    </source>
</reference>
<gene>
    <name evidence="2" type="ordered locus">AXX17_At5g52560</name>
</gene>